<dbReference type="AlphaFoldDB" id="A0A0C2C787"/>
<evidence type="ECO:0000313" key="2">
    <source>
        <dbReference type="Proteomes" id="UP000054047"/>
    </source>
</evidence>
<gene>
    <name evidence="1" type="ORF">ANCDUO_24452</name>
</gene>
<feature type="non-terminal residue" evidence="1">
    <location>
        <position position="37"/>
    </location>
</feature>
<dbReference type="EMBL" id="KN772260">
    <property type="protein sequence ID" value="KIH45507.1"/>
    <property type="molecule type" value="Genomic_DNA"/>
</dbReference>
<dbReference type="Proteomes" id="UP000054047">
    <property type="component" value="Unassembled WGS sequence"/>
</dbReference>
<organism evidence="1 2">
    <name type="scientific">Ancylostoma duodenale</name>
    <dbReference type="NCBI Taxonomy" id="51022"/>
    <lineage>
        <taxon>Eukaryota</taxon>
        <taxon>Metazoa</taxon>
        <taxon>Ecdysozoa</taxon>
        <taxon>Nematoda</taxon>
        <taxon>Chromadorea</taxon>
        <taxon>Rhabditida</taxon>
        <taxon>Rhabditina</taxon>
        <taxon>Rhabditomorpha</taxon>
        <taxon>Strongyloidea</taxon>
        <taxon>Ancylostomatidae</taxon>
        <taxon>Ancylostomatinae</taxon>
        <taxon>Ancylostoma</taxon>
    </lineage>
</organism>
<evidence type="ECO:0000313" key="1">
    <source>
        <dbReference type="EMBL" id="KIH45507.1"/>
    </source>
</evidence>
<sequence>MFSFVLRLRDTAAADALFSEAYACIDQGLCYEECNDR</sequence>
<name>A0A0C2C787_9BILA</name>
<reference evidence="1 2" key="1">
    <citation type="submission" date="2013-12" db="EMBL/GenBank/DDBJ databases">
        <title>Draft genome of the parsitic nematode Ancylostoma duodenale.</title>
        <authorList>
            <person name="Mitreva M."/>
        </authorList>
    </citation>
    <scope>NUCLEOTIDE SEQUENCE [LARGE SCALE GENOMIC DNA]</scope>
    <source>
        <strain evidence="1 2">Zhejiang</strain>
    </source>
</reference>
<proteinExistence type="predicted"/>
<accession>A0A0C2C787</accession>
<protein>
    <submittedName>
        <fullName evidence="1">Uncharacterized protein</fullName>
    </submittedName>
</protein>
<keyword evidence="2" id="KW-1185">Reference proteome</keyword>